<dbReference type="Pfam" id="PF11997">
    <property type="entry name" value="DUF3492"/>
    <property type="match status" value="1"/>
</dbReference>
<dbReference type="Pfam" id="PF13692">
    <property type="entry name" value="Glyco_trans_1_4"/>
    <property type="match status" value="1"/>
</dbReference>
<dbReference type="EMBL" id="VMNK01000020">
    <property type="protein sequence ID" value="TVO51403.1"/>
    <property type="molecule type" value="Genomic_DNA"/>
</dbReference>
<dbReference type="RefSeq" id="WP_144311216.1">
    <property type="nucleotide sequence ID" value="NZ_VMNK01000020.1"/>
</dbReference>
<accession>A0A557QEU5</accession>
<dbReference type="PANTHER" id="PTHR12526">
    <property type="entry name" value="GLYCOSYLTRANSFERASE"/>
    <property type="match status" value="1"/>
</dbReference>
<sequence>MSATPTATEADVALLLEGTYPFVSGGVSSWMHQILLAHPDVRFALVFLGSRRDDYPAMRYELPANVVHLETHFLHDSLAEAPNAPRPRTGNAAAFADIDALHTAFRGGAAVSPKLMHAACAHIKPGGAIPEHDFRHAEAAWQRITHHYRKHCSDPSFVDYFWSVRIMHQPLWQLARIADQLIPVRAYHSISTGYAGFLGALLAQATGRPLILTEHGIYTKERKIDLFQSEWINDNRNAFQRDPTELSYFRQLWIRFFEWMGRLSYDAADPIISLYETNRRRQIADGAAAERTQVIPNGVAIARLAPLRAQRVDEIPPVLCLIGRVVPIKDVKNFIRAMRTVITRLPGAEAWIAGPLDEDPAYVAECRQLIDSLDLGDKVRLLGMQRIDALLPRIGLVVLSSISEALPLVVLEGFAAGVPCISTDVGACRQLIEGGDAEDRAFGHAGAVVGIADPQALADAALDLLGHPERWRAARDAGIRRVEARYSDALMFQRYRAVYDRALAPSLTKERQS</sequence>
<dbReference type="PANTHER" id="PTHR12526:SF608">
    <property type="entry name" value="PELF"/>
    <property type="match status" value="1"/>
</dbReference>
<dbReference type="Gene3D" id="3.40.50.2000">
    <property type="entry name" value="Glycogen Phosphorylase B"/>
    <property type="match status" value="2"/>
</dbReference>
<organism evidence="2 3">
    <name type="scientific">Denitromonas halophila</name>
    <dbReference type="NCBI Taxonomy" id="1629404"/>
    <lineage>
        <taxon>Bacteria</taxon>
        <taxon>Pseudomonadati</taxon>
        <taxon>Pseudomonadota</taxon>
        <taxon>Betaproteobacteria</taxon>
        <taxon>Rhodocyclales</taxon>
        <taxon>Zoogloeaceae</taxon>
        <taxon>Denitromonas</taxon>
    </lineage>
</organism>
<dbReference type="CDD" id="cd03813">
    <property type="entry name" value="GT4-like"/>
    <property type="match status" value="1"/>
</dbReference>
<dbReference type="InterPro" id="IPR022622">
    <property type="entry name" value="DUF3492"/>
</dbReference>
<protein>
    <submittedName>
        <fullName evidence="2">DUF3492 domain-containing protein</fullName>
    </submittedName>
</protein>
<comment type="caution">
    <text evidence="2">The sequence shown here is derived from an EMBL/GenBank/DDBJ whole genome shotgun (WGS) entry which is preliminary data.</text>
</comment>
<evidence type="ECO:0000259" key="1">
    <source>
        <dbReference type="Pfam" id="PF11997"/>
    </source>
</evidence>
<dbReference type="AlphaFoldDB" id="A0A557QEU5"/>
<dbReference type="Proteomes" id="UP000319502">
    <property type="component" value="Unassembled WGS sequence"/>
</dbReference>
<proteinExistence type="predicted"/>
<keyword evidence="3" id="KW-1185">Reference proteome</keyword>
<name>A0A557QEU5_9RHOO</name>
<dbReference type="OrthoDB" id="9772485at2"/>
<reference evidence="2 3" key="1">
    <citation type="submission" date="2019-07" db="EMBL/GenBank/DDBJ databases">
        <title>The pathways for chlorine oxyanion respiration interact through the shared metabolite chlorate.</title>
        <authorList>
            <person name="Barnum T.P."/>
            <person name="Cheng Y."/>
            <person name="Hill K.A."/>
            <person name="Lucas L.N."/>
            <person name="Carlson H.K."/>
            <person name="Coates J.D."/>
        </authorList>
    </citation>
    <scope>NUCLEOTIDE SEQUENCE [LARGE SCALE GENOMIC DNA]</scope>
    <source>
        <strain evidence="2 3">SFB-3</strain>
    </source>
</reference>
<feature type="domain" description="DUF3492" evidence="1">
    <location>
        <begin position="10"/>
        <end position="289"/>
    </location>
</feature>
<dbReference type="InterPro" id="IPR047691">
    <property type="entry name" value="PelF-like"/>
</dbReference>
<evidence type="ECO:0000313" key="3">
    <source>
        <dbReference type="Proteomes" id="UP000319502"/>
    </source>
</evidence>
<dbReference type="SUPFAM" id="SSF53756">
    <property type="entry name" value="UDP-Glycosyltransferase/glycogen phosphorylase"/>
    <property type="match status" value="1"/>
</dbReference>
<dbReference type="NCBIfam" id="NF038011">
    <property type="entry name" value="PelF"/>
    <property type="match status" value="1"/>
</dbReference>
<gene>
    <name evidence="2" type="ORF">FHP91_19720</name>
</gene>
<evidence type="ECO:0000313" key="2">
    <source>
        <dbReference type="EMBL" id="TVO51403.1"/>
    </source>
</evidence>